<keyword evidence="1" id="KW-1133">Transmembrane helix</keyword>
<dbReference type="AlphaFoldDB" id="A0A511XMW8"/>
<dbReference type="EMBL" id="BJYG01000038">
    <property type="protein sequence ID" value="GEN64291.1"/>
    <property type="molecule type" value="Genomic_DNA"/>
</dbReference>
<protein>
    <submittedName>
        <fullName evidence="2">Uncharacterized protein</fullName>
    </submittedName>
</protein>
<keyword evidence="1" id="KW-0812">Transmembrane</keyword>
<keyword evidence="3" id="KW-1185">Reference proteome</keyword>
<gene>
    <name evidence="2" type="ORF">AOE01nite_25150</name>
</gene>
<dbReference type="Proteomes" id="UP000321746">
    <property type="component" value="Unassembled WGS sequence"/>
</dbReference>
<proteinExistence type="predicted"/>
<reference evidence="2 3" key="1">
    <citation type="submission" date="2019-07" db="EMBL/GenBank/DDBJ databases">
        <title>Whole genome shotgun sequence of Acetobacter oeni NBRC 105207.</title>
        <authorList>
            <person name="Hosoyama A."/>
            <person name="Uohara A."/>
            <person name="Ohji S."/>
            <person name="Ichikawa N."/>
        </authorList>
    </citation>
    <scope>NUCLEOTIDE SEQUENCE [LARGE SCALE GENOMIC DNA]</scope>
    <source>
        <strain evidence="2 3">NBRC 105207</strain>
    </source>
</reference>
<sequence length="114" mass="12075">MTAQIRAAVYSLTRAAETAAVNRLEQRGCGLYIHIGVAALLICLRTGKCGRRGCLFGGPAVFGLFGSFRGIGFGFGLLGVFCLSVGVTQRNTLSRYAGEADGERQMEAEPALQD</sequence>
<evidence type="ECO:0000256" key="1">
    <source>
        <dbReference type="SAM" id="Phobius"/>
    </source>
</evidence>
<evidence type="ECO:0000313" key="2">
    <source>
        <dbReference type="EMBL" id="GEN64291.1"/>
    </source>
</evidence>
<keyword evidence="1" id="KW-0472">Membrane</keyword>
<feature type="transmembrane region" description="Helical" evidence="1">
    <location>
        <begin position="29"/>
        <end position="47"/>
    </location>
</feature>
<evidence type="ECO:0000313" key="3">
    <source>
        <dbReference type="Proteomes" id="UP000321746"/>
    </source>
</evidence>
<feature type="transmembrane region" description="Helical" evidence="1">
    <location>
        <begin position="67"/>
        <end position="87"/>
    </location>
</feature>
<comment type="caution">
    <text evidence="2">The sequence shown here is derived from an EMBL/GenBank/DDBJ whole genome shotgun (WGS) entry which is preliminary data.</text>
</comment>
<accession>A0A511XMW8</accession>
<name>A0A511XMW8_9PROT</name>
<organism evidence="2 3">
    <name type="scientific">Acetobacter oeni</name>
    <dbReference type="NCBI Taxonomy" id="304077"/>
    <lineage>
        <taxon>Bacteria</taxon>
        <taxon>Pseudomonadati</taxon>
        <taxon>Pseudomonadota</taxon>
        <taxon>Alphaproteobacteria</taxon>
        <taxon>Acetobacterales</taxon>
        <taxon>Acetobacteraceae</taxon>
        <taxon>Acetobacter</taxon>
    </lineage>
</organism>